<dbReference type="Proteomes" id="UP000281909">
    <property type="component" value="Chromosome"/>
</dbReference>
<dbReference type="Pfam" id="PF02627">
    <property type="entry name" value="CMD"/>
    <property type="match status" value="2"/>
</dbReference>
<dbReference type="GO" id="GO:0051920">
    <property type="term" value="F:peroxiredoxin activity"/>
    <property type="evidence" value="ECO:0007669"/>
    <property type="project" value="InterPro"/>
</dbReference>
<dbReference type="AlphaFoldDB" id="A0A3S4PVD9"/>
<dbReference type="PANTHER" id="PTHR33570:SF9">
    <property type="entry name" value="BLL4600 PROTEIN"/>
    <property type="match status" value="1"/>
</dbReference>
<sequence length="315" mass="33056">MTVWLCNIAAHHNALVGACPASDAMQATSVMADAPPSLAGIAPTSSHPLRNAIAIRRLLLTAMALLLTACASSEKGSTSMKVSSATISEGAAAVSPALAHNTDALLFGEVWKRPGLSPRDRSLVTVAVLIARGQTAEMAAHFSLALDNGVTPLELSETLNHLAFYSGWGNAAAALPIAAEVFAARDIRVEQLAPVAPSLLPLDEASEADRVQRVNSAVGSVAPGLVEFTTKALFRDLWLRPGLAPRDRSLITVSSLVANGQVAQVGYHLNRAMDNGLSQPEAAEMITQLAFYAGWPNAFSAVPVFKEVFSQRTQG</sequence>
<dbReference type="SUPFAM" id="SSF69118">
    <property type="entry name" value="AhpD-like"/>
    <property type="match status" value="1"/>
</dbReference>
<dbReference type="EMBL" id="LR134318">
    <property type="protein sequence ID" value="VEF11541.1"/>
    <property type="molecule type" value="Genomic_DNA"/>
</dbReference>
<organism evidence="2 3">
    <name type="scientific">Pseudomonas fluorescens</name>
    <dbReference type="NCBI Taxonomy" id="294"/>
    <lineage>
        <taxon>Bacteria</taxon>
        <taxon>Pseudomonadati</taxon>
        <taxon>Pseudomonadota</taxon>
        <taxon>Gammaproteobacteria</taxon>
        <taxon>Pseudomonadales</taxon>
        <taxon>Pseudomonadaceae</taxon>
        <taxon>Pseudomonas</taxon>
    </lineage>
</organism>
<accession>A0A3S4PVD9</accession>
<protein>
    <submittedName>
        <fullName evidence="2">4-carboxymuconolactone decarboxylase</fullName>
    </submittedName>
</protein>
<evidence type="ECO:0000313" key="2">
    <source>
        <dbReference type="EMBL" id="VEF11541.1"/>
    </source>
</evidence>
<dbReference type="PANTHER" id="PTHR33570">
    <property type="entry name" value="4-CARBOXYMUCONOLACTONE DECARBOXYLASE FAMILY PROTEIN"/>
    <property type="match status" value="1"/>
</dbReference>
<reference evidence="2 3" key="1">
    <citation type="submission" date="2018-12" db="EMBL/GenBank/DDBJ databases">
        <authorList>
            <consortium name="Pathogen Informatics"/>
        </authorList>
    </citation>
    <scope>NUCLEOTIDE SEQUENCE [LARGE SCALE GENOMIC DNA]</scope>
    <source>
        <strain evidence="2 3">NCTC9428</strain>
    </source>
</reference>
<dbReference type="InterPro" id="IPR029032">
    <property type="entry name" value="AhpD-like"/>
</dbReference>
<feature type="domain" description="Carboxymuconolactone decarboxylase-like" evidence="1">
    <location>
        <begin position="96"/>
        <end position="180"/>
    </location>
</feature>
<name>A0A3S4PVD9_PSEFL</name>
<evidence type="ECO:0000313" key="3">
    <source>
        <dbReference type="Proteomes" id="UP000281909"/>
    </source>
</evidence>
<proteinExistence type="predicted"/>
<gene>
    <name evidence="2" type="ORF">NCTC9428_03162</name>
</gene>
<feature type="domain" description="Carboxymuconolactone decarboxylase-like" evidence="1">
    <location>
        <begin position="223"/>
        <end position="307"/>
    </location>
</feature>
<dbReference type="InterPro" id="IPR052512">
    <property type="entry name" value="4CMD/NDH-1_regulator"/>
</dbReference>
<dbReference type="InterPro" id="IPR003779">
    <property type="entry name" value="CMD-like"/>
</dbReference>
<evidence type="ECO:0000259" key="1">
    <source>
        <dbReference type="Pfam" id="PF02627"/>
    </source>
</evidence>
<dbReference type="Gene3D" id="1.20.1290.10">
    <property type="entry name" value="AhpD-like"/>
    <property type="match status" value="1"/>
</dbReference>